<dbReference type="PANTHER" id="PTHR42659">
    <property type="entry name" value="XANTHINE DEHYDROGENASE SUBUNIT C-RELATED"/>
    <property type="match status" value="1"/>
</dbReference>
<dbReference type="InterPro" id="IPR036683">
    <property type="entry name" value="CO_DH_flav_C_dom_sf"/>
</dbReference>
<organism evidence="4 5">
    <name type="scientific">Clostridium cylindrosporum DSM 605</name>
    <dbReference type="NCBI Taxonomy" id="1121307"/>
    <lineage>
        <taxon>Bacteria</taxon>
        <taxon>Bacillati</taxon>
        <taxon>Bacillota</taxon>
        <taxon>Clostridia</taxon>
        <taxon>Eubacteriales</taxon>
        <taxon>Clostridiaceae</taxon>
        <taxon>Clostridium</taxon>
    </lineage>
</organism>
<dbReference type="InterPro" id="IPR036318">
    <property type="entry name" value="FAD-bd_PCMH-like_sf"/>
</dbReference>
<dbReference type="OrthoDB" id="9789842at2"/>
<dbReference type="InterPro" id="IPR005107">
    <property type="entry name" value="CO_DH_flav_C"/>
</dbReference>
<dbReference type="Gene3D" id="3.30.465.10">
    <property type="match status" value="1"/>
</dbReference>
<dbReference type="InterPro" id="IPR016169">
    <property type="entry name" value="FAD-bd_PCMH_sub2"/>
</dbReference>
<evidence type="ECO:0000256" key="2">
    <source>
        <dbReference type="ARBA" id="ARBA00023002"/>
    </source>
</evidence>
<feature type="domain" description="FAD-binding PCMH-type" evidence="3">
    <location>
        <begin position="1"/>
        <end position="175"/>
    </location>
</feature>
<dbReference type="SMART" id="SM01092">
    <property type="entry name" value="CO_deh_flav_C"/>
    <property type="match status" value="1"/>
</dbReference>
<dbReference type="InterPro" id="IPR002346">
    <property type="entry name" value="Mopterin_DH_FAD-bd"/>
</dbReference>
<dbReference type="InterPro" id="IPR016167">
    <property type="entry name" value="FAD-bd_PCMH_sub1"/>
</dbReference>
<keyword evidence="1" id="KW-0285">Flavoprotein</keyword>
<keyword evidence="2 4" id="KW-0560">Oxidoreductase</keyword>
<dbReference type="PANTHER" id="PTHR42659:SF9">
    <property type="entry name" value="XANTHINE DEHYDROGENASE FAD-BINDING SUBUNIT XDHB-RELATED"/>
    <property type="match status" value="1"/>
</dbReference>
<dbReference type="Pfam" id="PF00941">
    <property type="entry name" value="FAD_binding_5"/>
    <property type="match status" value="1"/>
</dbReference>
<dbReference type="STRING" id="1121307.CLCY_4c01180"/>
<dbReference type="Gene3D" id="3.30.390.50">
    <property type="entry name" value="CO dehydrogenase flavoprotein, C-terminal domain"/>
    <property type="match status" value="1"/>
</dbReference>
<gene>
    <name evidence="4" type="primary">ndhF</name>
    <name evidence="4" type="ORF">CLCY_4c01180</name>
</gene>
<dbReference type="InterPro" id="IPR051312">
    <property type="entry name" value="Diverse_Substr_Oxidored"/>
</dbReference>
<dbReference type="EC" id="1.17.1.5" evidence="4"/>
<comment type="caution">
    <text evidence="4">The sequence shown here is derived from an EMBL/GenBank/DDBJ whole genome shotgun (WGS) entry which is preliminary data.</text>
</comment>
<dbReference type="EMBL" id="LFVU01000024">
    <property type="protein sequence ID" value="KMT22145.1"/>
    <property type="molecule type" value="Genomic_DNA"/>
</dbReference>
<dbReference type="AlphaFoldDB" id="A0A0J8D7X3"/>
<dbReference type="PROSITE" id="PS51387">
    <property type="entry name" value="FAD_PCMH"/>
    <property type="match status" value="1"/>
</dbReference>
<dbReference type="Gene3D" id="3.30.43.10">
    <property type="entry name" value="Uridine Diphospho-n-acetylenolpyruvylglucosamine Reductase, domain 2"/>
    <property type="match status" value="1"/>
</dbReference>
<proteinExistence type="predicted"/>
<evidence type="ECO:0000313" key="5">
    <source>
        <dbReference type="Proteomes" id="UP000036756"/>
    </source>
</evidence>
<dbReference type="Pfam" id="PF03450">
    <property type="entry name" value="CO_deh_flav_C"/>
    <property type="match status" value="1"/>
</dbReference>
<dbReference type="GO" id="GO:0050138">
    <property type="term" value="F:nicotinate dehydrogenase activity"/>
    <property type="evidence" value="ECO:0007669"/>
    <property type="project" value="UniProtKB-EC"/>
</dbReference>
<name>A0A0J8D7X3_CLOCY</name>
<dbReference type="InterPro" id="IPR016166">
    <property type="entry name" value="FAD-bd_PCMH"/>
</dbReference>
<dbReference type="Proteomes" id="UP000036756">
    <property type="component" value="Unassembled WGS sequence"/>
</dbReference>
<evidence type="ECO:0000313" key="4">
    <source>
        <dbReference type="EMBL" id="KMT22145.1"/>
    </source>
</evidence>
<keyword evidence="5" id="KW-1185">Reference proteome</keyword>
<reference evidence="4 5" key="1">
    <citation type="submission" date="2015-06" db="EMBL/GenBank/DDBJ databases">
        <title>Draft genome sequence of the purine-degrading Clostridium cylindrosporum HC-1 (DSM 605).</title>
        <authorList>
            <person name="Poehlein A."/>
            <person name="Schiel-Bengelsdorf B."/>
            <person name="Bengelsdorf F."/>
            <person name="Daniel R."/>
            <person name="Duerre P."/>
        </authorList>
    </citation>
    <scope>NUCLEOTIDE SEQUENCE [LARGE SCALE GENOMIC DNA]</scope>
    <source>
        <strain evidence="4 5">DSM 605</strain>
    </source>
</reference>
<dbReference type="GO" id="GO:0071949">
    <property type="term" value="F:FAD binding"/>
    <property type="evidence" value="ECO:0007669"/>
    <property type="project" value="InterPro"/>
</dbReference>
<dbReference type="SUPFAM" id="SSF56176">
    <property type="entry name" value="FAD-binding/transporter-associated domain-like"/>
    <property type="match status" value="1"/>
</dbReference>
<evidence type="ECO:0000256" key="1">
    <source>
        <dbReference type="ARBA" id="ARBA00022630"/>
    </source>
</evidence>
<dbReference type="SUPFAM" id="SSF55447">
    <property type="entry name" value="CO dehydrogenase flavoprotein C-terminal domain-like"/>
    <property type="match status" value="1"/>
</dbReference>
<evidence type="ECO:0000259" key="3">
    <source>
        <dbReference type="PROSITE" id="PS51387"/>
    </source>
</evidence>
<dbReference type="RefSeq" id="WP_048570240.1">
    <property type="nucleotide sequence ID" value="NZ_LFVU01000024.1"/>
</dbReference>
<protein>
    <submittedName>
        <fullName evidence="4">Nicotinate dehydrogenase FAD-subunit</fullName>
        <ecNumber evidence="4">1.17.1.5</ecNumber>
    </submittedName>
</protein>
<accession>A0A0J8D7X3</accession>
<sequence>MGVKKVIKAYTIKEVIDALNENIEESTVIAGGTDLMIKLREGTLLHSILVDVSDVNEMKGISITSEAITLGASVTFSEIVKSEEIKKALPGFWEACSMVGAVQIRNMGTLGGNTANGSPAADSVPPLIALGAKLIISSLSGDVAVDISDFFIGKGNTALPKGSVIKEFIIPMQGKGSRIIAFDKLGLRNALAISRISSAVCLNVEGSIITEARVASGSIGILPTFEDKMSKFLIGKTLNEDTINEAAKHFSFIVSERLKGRSSLEFKKEAVKGVIIKTLTKALSQINSQEGLENV</sequence>
<dbReference type="PATRIC" id="fig|1121307.3.peg.1772"/>